<sequence length="776" mass="84245">MCSPAGFSSPSPAGAATPFTPSSYSDKKTVFLSDWWLIEADRASEGKRLAVGGFTMRQRAIRIFCSAPIIKRHDAYNLEAADGITIIIQGKINKARMQDNGFPLEVCNRFLIGFPYDWDAYTEEYFKQGSTSSAPSKSPLFDEAPKDSTGTTHSAFPVHLDEFPLLSVINLLTCGRDKLATNFSGHLKKIFMSSSIDSKMQNSPLSTVGDIGKQDKDKNDGNIIESAVSVEPSVHHPATTCFRLLECSTSDERNVLTASTQEKASSTNLREMEMGSQSLSFIDNDENIHLQNSEELNLNAEDPTNSMDSGGKCISNYPLSKGSHVSLLNNNEKMGDDAAGTPQCSEKSVLGLPTSIDWQEETSRTGHVEGQIGGLNCFKMSKNYFPRNAESLSDEIGDLHLSNLEKIENCTIASVENPTAQICSSVEIELCRGLDGKMCPQNEPLVEVIEKQEVKKDSIDKLIQNLTKYIGQKDDEHFSTSMEEGPSGEENLGDRSMPYVAEEPSSVVKEHSDPSASGICTHSRHILCSPGIFSTSTKEMPLGEENLRDKSMSNGTEEQLSVVKGLSYSPLIGICTRSGRILNSSATLSKSVGSKKKPVSTYPLKVDTVSKVYEVADTMQESKKKPNDLRFEEKGLTSTSDHASSFNPHQNLIVSESCISDLSTQGLSAHPSKWNNQLPSASSHATTKELKEQNGLATGHVIVENSSPKIGSSTNLTKASTESNPPVMAHCSEDRVTELTGKNLIKKINHDDGSIAGIMRVDLLSSPSLSSPSRGG</sequence>
<accession>A0AAQ3K5W1</accession>
<keyword evidence="4" id="KW-1185">Reference proteome</keyword>
<dbReference type="PANTHER" id="PTHR35311:SF1">
    <property type="entry name" value="PROTEIN EMBRYO DEFECTIVE 1674"/>
    <property type="match status" value="1"/>
</dbReference>
<reference evidence="3 4" key="1">
    <citation type="submission" date="2023-10" db="EMBL/GenBank/DDBJ databases">
        <title>Chromosome-scale genome assembly provides insights into flower coloration mechanisms of Canna indica.</title>
        <authorList>
            <person name="Li C."/>
        </authorList>
    </citation>
    <scope>NUCLEOTIDE SEQUENCE [LARGE SCALE GENOMIC DNA]</scope>
    <source>
        <tissue evidence="3">Flower</tissue>
    </source>
</reference>
<gene>
    <name evidence="3" type="ORF">Cni_G11219</name>
</gene>
<dbReference type="PANTHER" id="PTHR35311">
    <property type="entry name" value="KINETOCHORE-ASSOCIATED PROTEIN KNL-2 HOMOLOG"/>
    <property type="match status" value="1"/>
</dbReference>
<organism evidence="3 4">
    <name type="scientific">Canna indica</name>
    <name type="common">Indian-shot</name>
    <dbReference type="NCBI Taxonomy" id="4628"/>
    <lineage>
        <taxon>Eukaryota</taxon>
        <taxon>Viridiplantae</taxon>
        <taxon>Streptophyta</taxon>
        <taxon>Embryophyta</taxon>
        <taxon>Tracheophyta</taxon>
        <taxon>Spermatophyta</taxon>
        <taxon>Magnoliopsida</taxon>
        <taxon>Liliopsida</taxon>
        <taxon>Zingiberales</taxon>
        <taxon>Cannaceae</taxon>
        <taxon>Canna</taxon>
    </lineage>
</organism>
<feature type="domain" description="SANTA" evidence="2">
    <location>
        <begin position="30"/>
        <end position="121"/>
    </location>
</feature>
<name>A0AAQ3K5W1_9LILI</name>
<evidence type="ECO:0000313" key="4">
    <source>
        <dbReference type="Proteomes" id="UP001327560"/>
    </source>
</evidence>
<feature type="compositionally biased region" description="Polar residues" evidence="1">
    <location>
        <begin position="706"/>
        <end position="724"/>
    </location>
</feature>
<protein>
    <recommendedName>
        <fullName evidence="2">SANTA domain-containing protein</fullName>
    </recommendedName>
</protein>
<dbReference type="InterPro" id="IPR015216">
    <property type="entry name" value="SANTA"/>
</dbReference>
<dbReference type="Proteomes" id="UP001327560">
    <property type="component" value="Chromosome 3"/>
</dbReference>
<dbReference type="InterPro" id="IPR053090">
    <property type="entry name" value="Centromere_KNL-2_homolog"/>
</dbReference>
<dbReference type="EMBL" id="CP136892">
    <property type="protein sequence ID" value="WOL02500.1"/>
    <property type="molecule type" value="Genomic_DNA"/>
</dbReference>
<evidence type="ECO:0000259" key="2">
    <source>
        <dbReference type="Pfam" id="PF09133"/>
    </source>
</evidence>
<dbReference type="Pfam" id="PF09133">
    <property type="entry name" value="SANTA"/>
    <property type="match status" value="1"/>
</dbReference>
<feature type="region of interest" description="Disordered" evidence="1">
    <location>
        <begin position="474"/>
        <end position="496"/>
    </location>
</feature>
<dbReference type="AlphaFoldDB" id="A0AAQ3K5W1"/>
<feature type="region of interest" description="Disordered" evidence="1">
    <location>
        <begin position="129"/>
        <end position="148"/>
    </location>
</feature>
<evidence type="ECO:0000313" key="3">
    <source>
        <dbReference type="EMBL" id="WOL02500.1"/>
    </source>
</evidence>
<proteinExistence type="predicted"/>
<feature type="region of interest" description="Disordered" evidence="1">
    <location>
        <begin position="706"/>
        <end position="728"/>
    </location>
</feature>
<evidence type="ECO:0000256" key="1">
    <source>
        <dbReference type="SAM" id="MobiDB-lite"/>
    </source>
</evidence>